<dbReference type="OrthoDB" id="7958481at2"/>
<dbReference type="Pfam" id="PF00561">
    <property type="entry name" value="Abhydrolase_1"/>
    <property type="match status" value="1"/>
</dbReference>
<name>A0A1I4UPE2_9HYPH</name>
<dbReference type="PRINTS" id="PR00111">
    <property type="entry name" value="ABHYDROLASE"/>
</dbReference>
<keyword evidence="1 2" id="KW-0378">Hydrolase</keyword>
<dbReference type="NCBIfam" id="TIGR03611">
    <property type="entry name" value="RutD"/>
    <property type="match status" value="1"/>
</dbReference>
<gene>
    <name evidence="2" type="primary">rutD</name>
    <name evidence="4" type="ORF">SAMN05192568_107412</name>
</gene>
<evidence type="ECO:0000313" key="4">
    <source>
        <dbReference type="EMBL" id="SFM90836.1"/>
    </source>
</evidence>
<dbReference type="RefSeq" id="WP_092047002.1">
    <property type="nucleotide sequence ID" value="NZ_FOTK01000074.1"/>
</dbReference>
<dbReference type="InterPro" id="IPR000073">
    <property type="entry name" value="AB_hydrolase_1"/>
</dbReference>
<dbReference type="InterPro" id="IPR050471">
    <property type="entry name" value="AB_hydrolase"/>
</dbReference>
<evidence type="ECO:0000256" key="2">
    <source>
        <dbReference type="HAMAP-Rule" id="MF_00832"/>
    </source>
</evidence>
<protein>
    <recommendedName>
        <fullName evidence="2">Putative carbamate hydrolase RutD</fullName>
        <ecNumber evidence="2">3.5.1.-</ecNumber>
    </recommendedName>
    <alternativeName>
        <fullName evidence="2">Aminohydrolase</fullName>
    </alternativeName>
</protein>
<dbReference type="AlphaFoldDB" id="A0A1I4UPE2"/>
<feature type="domain" description="AB hydrolase-1" evidence="3">
    <location>
        <begin position="15"/>
        <end position="123"/>
    </location>
</feature>
<dbReference type="SUPFAM" id="SSF53474">
    <property type="entry name" value="alpha/beta-Hydrolases"/>
    <property type="match status" value="1"/>
</dbReference>
<evidence type="ECO:0000259" key="3">
    <source>
        <dbReference type="Pfam" id="PF00561"/>
    </source>
</evidence>
<dbReference type="Proteomes" id="UP000199048">
    <property type="component" value="Unassembled WGS sequence"/>
</dbReference>
<comment type="similarity">
    <text evidence="2">Belongs to the AB hydrolase superfamily. Hydrolase RutD family.</text>
</comment>
<dbReference type="PANTHER" id="PTHR43433:SF10">
    <property type="entry name" value="AB HYDROLASE-1 DOMAIN-CONTAINING PROTEIN"/>
    <property type="match status" value="1"/>
</dbReference>
<sequence length="265" mass="29091">MHYVTHGRSEETAPTVLLSAGLGGLGSYWKPQLDALGARYRVVVYDHRGTGANWEELPSEYTIANMADDVLDVLNRAGVRRCHFVGHALGGLVGIELALHAAGRLSSLVLVNAWATVDTHTRRCFEIRTALLEHGGAEAYLRAQPIFLYPAPWLSRHAERMTQEEAEGVRHFQGRHNLHARLGALLAFDAEARLGDIQVPTLIAAARDDVLVPYTRSEELARAIPTSRLALADEGGHAHSATETDRFNADLIGFFSEATHARQPH</sequence>
<evidence type="ECO:0000313" key="5">
    <source>
        <dbReference type="Proteomes" id="UP000199048"/>
    </source>
</evidence>
<dbReference type="InterPro" id="IPR029058">
    <property type="entry name" value="AB_hydrolase_fold"/>
</dbReference>
<organism evidence="4 5">
    <name type="scientific">Methylobacterium pseudosasicola</name>
    <dbReference type="NCBI Taxonomy" id="582667"/>
    <lineage>
        <taxon>Bacteria</taxon>
        <taxon>Pseudomonadati</taxon>
        <taxon>Pseudomonadota</taxon>
        <taxon>Alphaproteobacteria</taxon>
        <taxon>Hyphomicrobiales</taxon>
        <taxon>Methylobacteriaceae</taxon>
        <taxon>Methylobacterium</taxon>
    </lineage>
</organism>
<dbReference type="InterPro" id="IPR019913">
    <property type="entry name" value="Pyrimidine_utilisation_RutD"/>
</dbReference>
<dbReference type="EC" id="3.5.1.-" evidence="2"/>
<dbReference type="STRING" id="582667.SAMN05192568_107412"/>
<comment type="function">
    <text evidence="2">Involved in pyrimidine catabolism. May facilitate the hydrolysis of carbamate, a reaction that can also occur spontaneously.</text>
</comment>
<dbReference type="GO" id="GO:0016811">
    <property type="term" value="F:hydrolase activity, acting on carbon-nitrogen (but not peptide) bonds, in linear amides"/>
    <property type="evidence" value="ECO:0007669"/>
    <property type="project" value="InterPro"/>
</dbReference>
<reference evidence="5" key="1">
    <citation type="submission" date="2016-10" db="EMBL/GenBank/DDBJ databases">
        <authorList>
            <person name="Varghese N."/>
            <person name="Submissions S."/>
        </authorList>
    </citation>
    <scope>NUCLEOTIDE SEQUENCE [LARGE SCALE GENOMIC DNA]</scope>
    <source>
        <strain evidence="5">BL36</strain>
    </source>
</reference>
<evidence type="ECO:0000256" key="1">
    <source>
        <dbReference type="ARBA" id="ARBA00022801"/>
    </source>
</evidence>
<dbReference type="GO" id="GO:0006212">
    <property type="term" value="P:uracil catabolic process"/>
    <property type="evidence" value="ECO:0007669"/>
    <property type="project" value="UniProtKB-UniRule"/>
</dbReference>
<dbReference type="GO" id="GO:0019740">
    <property type="term" value="P:nitrogen utilization"/>
    <property type="evidence" value="ECO:0007669"/>
    <property type="project" value="UniProtKB-UniRule"/>
</dbReference>
<dbReference type="Gene3D" id="3.40.50.1820">
    <property type="entry name" value="alpha/beta hydrolase"/>
    <property type="match status" value="1"/>
</dbReference>
<comment type="catalytic activity">
    <reaction evidence="2">
        <text>carbamate + 2 H(+) = NH4(+) + CO2</text>
        <dbReference type="Rhea" id="RHEA:15649"/>
        <dbReference type="ChEBI" id="CHEBI:13941"/>
        <dbReference type="ChEBI" id="CHEBI:15378"/>
        <dbReference type="ChEBI" id="CHEBI:16526"/>
        <dbReference type="ChEBI" id="CHEBI:28938"/>
    </reaction>
</comment>
<proteinExistence type="inferred from homology"/>
<dbReference type="PANTHER" id="PTHR43433">
    <property type="entry name" value="HYDROLASE, ALPHA/BETA FOLD FAMILY PROTEIN"/>
    <property type="match status" value="1"/>
</dbReference>
<keyword evidence="5" id="KW-1185">Reference proteome</keyword>
<dbReference type="EMBL" id="FOTK01000074">
    <property type="protein sequence ID" value="SFM90836.1"/>
    <property type="molecule type" value="Genomic_DNA"/>
</dbReference>
<dbReference type="HAMAP" id="MF_00832">
    <property type="entry name" value="RutD"/>
    <property type="match status" value="1"/>
</dbReference>
<accession>A0A1I4UPE2</accession>